<dbReference type="PANTHER" id="PTHR46336">
    <property type="entry name" value="OS02G0260700 PROTEIN"/>
    <property type="match status" value="1"/>
</dbReference>
<reference evidence="1" key="1">
    <citation type="journal article" date="2012" name="Nature">
        <title>The tomato genome sequence provides insights into fleshy fruit evolution.</title>
        <authorList>
            <consortium name="Tomato Genome Consortium"/>
        </authorList>
    </citation>
    <scope>NUCLEOTIDE SEQUENCE [LARGE SCALE GENOMIC DNA]</scope>
    <source>
        <strain evidence="1">cv. Heinz 1706</strain>
    </source>
</reference>
<evidence type="ECO:0000313" key="1">
    <source>
        <dbReference type="EnsemblPlants" id="Solyc08g061670.2.1"/>
    </source>
</evidence>
<name>A0A3Q7HPQ4_SOLLC</name>
<sequence>MSTNILQIESEDVVYDFALKWDRRHYPKFEDRRDALFYKSEEAYQQLAIATYVGNDLGHCYMERAYKFRSVKALEFEAPHQQSVVYLDLKRDECVILFPEGKFYSQGFHLGMQMEESEPFTIDYEFSVRIRPDNKFVSMYMGSQTLSSDIEADS</sequence>
<proteinExistence type="predicted"/>
<keyword evidence="2" id="KW-1185">Reference proteome</keyword>
<dbReference type="Gramene" id="Solyc08g061670.2.1">
    <property type="protein sequence ID" value="Solyc08g061670.2.1"/>
    <property type="gene ID" value="Solyc08g061670.2"/>
</dbReference>
<protein>
    <submittedName>
        <fullName evidence="1">Uncharacterized protein</fullName>
    </submittedName>
</protein>
<dbReference type="PANTHER" id="PTHR46336:SF18">
    <property type="entry name" value="BTB_POZ DOMAIN-CONTAINING PROTEIN POB1-LIKE"/>
    <property type="match status" value="1"/>
</dbReference>
<reference evidence="1" key="2">
    <citation type="submission" date="2019-01" db="UniProtKB">
        <authorList>
            <consortium name="EnsemblPlants"/>
        </authorList>
    </citation>
    <scope>IDENTIFICATION</scope>
    <source>
        <strain evidence="1">cv. Heinz 1706</strain>
    </source>
</reference>
<dbReference type="InParanoid" id="A0A3Q7HPQ4"/>
<dbReference type="Proteomes" id="UP000004994">
    <property type="component" value="Chromosome 8"/>
</dbReference>
<dbReference type="AlphaFoldDB" id="A0A3Q7HPQ4"/>
<organism evidence="1">
    <name type="scientific">Solanum lycopersicum</name>
    <name type="common">Tomato</name>
    <name type="synonym">Lycopersicon esculentum</name>
    <dbReference type="NCBI Taxonomy" id="4081"/>
    <lineage>
        <taxon>Eukaryota</taxon>
        <taxon>Viridiplantae</taxon>
        <taxon>Streptophyta</taxon>
        <taxon>Embryophyta</taxon>
        <taxon>Tracheophyta</taxon>
        <taxon>Spermatophyta</taxon>
        <taxon>Magnoliopsida</taxon>
        <taxon>eudicotyledons</taxon>
        <taxon>Gunneridae</taxon>
        <taxon>Pentapetalae</taxon>
        <taxon>asterids</taxon>
        <taxon>lamiids</taxon>
        <taxon>Solanales</taxon>
        <taxon>Solanaceae</taxon>
        <taxon>Solanoideae</taxon>
        <taxon>Solaneae</taxon>
        <taxon>Solanum</taxon>
        <taxon>Solanum subgen. Lycopersicon</taxon>
    </lineage>
</organism>
<accession>A0A3Q7HPQ4</accession>
<dbReference type="STRING" id="4081.A0A3Q7HPQ4"/>
<evidence type="ECO:0000313" key="2">
    <source>
        <dbReference type="Proteomes" id="UP000004994"/>
    </source>
</evidence>
<dbReference type="InterPro" id="IPR045890">
    <property type="entry name" value="POB1-like"/>
</dbReference>
<dbReference type="EnsemblPlants" id="Solyc08g061670.2.1">
    <property type="protein sequence ID" value="Solyc08g061670.2.1"/>
    <property type="gene ID" value="Solyc08g061670.2"/>
</dbReference>